<sequence length="188" mass="20363">MKNLFQASKVLLLDLASTLLFLAVYVATGNLFLAVGLGMALGLAQIGWQLFQKQPVEALQWLSLVIILSSGAATFITDDPLFIMLKPSVIYVVVGLVMLKRGWMTRYLPPIAQATVPDLAITFGYVWAGMMFFSAILNIVLALALDVTTWAAVKSAWAIGSKVGLFGIQYAIMKSTGIRRARAMMAAS</sequence>
<evidence type="ECO:0000256" key="2">
    <source>
        <dbReference type="ARBA" id="ARBA00022692"/>
    </source>
</evidence>
<organism evidence="6 7">
    <name type="scientific">Reyranella humidisoli</name>
    <dbReference type="NCBI Taxonomy" id="2849149"/>
    <lineage>
        <taxon>Bacteria</taxon>
        <taxon>Pseudomonadati</taxon>
        <taxon>Pseudomonadota</taxon>
        <taxon>Alphaproteobacteria</taxon>
        <taxon>Hyphomicrobiales</taxon>
        <taxon>Reyranellaceae</taxon>
        <taxon>Reyranella</taxon>
    </lineage>
</organism>
<keyword evidence="1" id="KW-1003">Cell membrane</keyword>
<feature type="transmembrane region" description="Helical" evidence="5">
    <location>
        <begin position="58"/>
        <end position="76"/>
    </location>
</feature>
<reference evidence="6 7" key="1">
    <citation type="submission" date="2021-06" db="EMBL/GenBank/DDBJ databases">
        <authorList>
            <person name="Lee D.H."/>
        </authorList>
    </citation>
    <scope>NUCLEOTIDE SEQUENCE [LARGE SCALE GENOMIC DNA]</scope>
    <source>
        <strain evidence="6 7">MMS21-HV4-11</strain>
    </source>
</reference>
<evidence type="ECO:0000313" key="7">
    <source>
        <dbReference type="Proteomes" id="UP000727907"/>
    </source>
</evidence>
<evidence type="ECO:0000256" key="5">
    <source>
        <dbReference type="SAM" id="Phobius"/>
    </source>
</evidence>
<comment type="caution">
    <text evidence="6">The sequence shown here is derived from an EMBL/GenBank/DDBJ whole genome shotgun (WGS) entry which is preliminary data.</text>
</comment>
<dbReference type="InterPro" id="IPR006008">
    <property type="entry name" value="YciB"/>
</dbReference>
<feature type="transmembrane region" description="Helical" evidence="5">
    <location>
        <begin position="151"/>
        <end position="172"/>
    </location>
</feature>
<dbReference type="PANTHER" id="PTHR36917:SF1">
    <property type="entry name" value="INNER MEMBRANE-SPANNING PROTEIN YCIB"/>
    <property type="match status" value="1"/>
</dbReference>
<dbReference type="EMBL" id="JAHOPB010000002">
    <property type="protein sequence ID" value="MBU8875925.1"/>
    <property type="molecule type" value="Genomic_DNA"/>
</dbReference>
<dbReference type="RefSeq" id="WP_216964327.1">
    <property type="nucleotide sequence ID" value="NZ_JAHOPB010000002.1"/>
</dbReference>
<dbReference type="Proteomes" id="UP000727907">
    <property type="component" value="Unassembled WGS sequence"/>
</dbReference>
<protein>
    <submittedName>
        <fullName evidence="6">Septation protein IspZ</fullName>
    </submittedName>
</protein>
<evidence type="ECO:0000256" key="4">
    <source>
        <dbReference type="ARBA" id="ARBA00023136"/>
    </source>
</evidence>
<keyword evidence="7" id="KW-1185">Reference proteome</keyword>
<proteinExistence type="predicted"/>
<name>A0ABS6IRW3_9HYPH</name>
<keyword evidence="4 5" id="KW-0472">Membrane</keyword>
<feature type="transmembrane region" description="Helical" evidence="5">
    <location>
        <begin position="82"/>
        <end position="99"/>
    </location>
</feature>
<keyword evidence="3 5" id="KW-1133">Transmembrane helix</keyword>
<feature type="transmembrane region" description="Helical" evidence="5">
    <location>
        <begin position="119"/>
        <end position="145"/>
    </location>
</feature>
<evidence type="ECO:0000256" key="1">
    <source>
        <dbReference type="ARBA" id="ARBA00022475"/>
    </source>
</evidence>
<accession>A0ABS6IRW3</accession>
<evidence type="ECO:0000313" key="6">
    <source>
        <dbReference type="EMBL" id="MBU8875925.1"/>
    </source>
</evidence>
<evidence type="ECO:0000256" key="3">
    <source>
        <dbReference type="ARBA" id="ARBA00022989"/>
    </source>
</evidence>
<keyword evidence="2 5" id="KW-0812">Transmembrane</keyword>
<dbReference type="PANTHER" id="PTHR36917">
    <property type="entry name" value="INTRACELLULAR SEPTATION PROTEIN A-RELATED"/>
    <property type="match status" value="1"/>
</dbReference>
<dbReference type="Pfam" id="PF04279">
    <property type="entry name" value="IspA"/>
    <property type="match status" value="1"/>
</dbReference>
<gene>
    <name evidence="6" type="ORF">KQ910_19290</name>
</gene>